<sequence>MTGTSSSPLADAAPTPARASLGYRIGVLTAAIVVAVALNAGIAAIAVAAGAPPQFAPLTLPVYAAFTIVPMLLGWFAWRAVSRRVSNPRRTMPLLAAAVLVVSYIPDVLLLVTGFIPGTTVAGVVALMAMHVVVISVALAGYTLAGRR</sequence>
<keyword evidence="1" id="KW-0812">Transmembrane</keyword>
<keyword evidence="1" id="KW-1133">Transmembrane helix</keyword>
<evidence type="ECO:0000313" key="3">
    <source>
        <dbReference type="Proteomes" id="UP001214553"/>
    </source>
</evidence>
<keyword evidence="3" id="KW-1185">Reference proteome</keyword>
<dbReference type="Proteomes" id="UP001214553">
    <property type="component" value="Chromosome"/>
</dbReference>
<feature type="transmembrane region" description="Helical" evidence="1">
    <location>
        <begin position="122"/>
        <end position="145"/>
    </location>
</feature>
<feature type="transmembrane region" description="Helical" evidence="1">
    <location>
        <begin position="93"/>
        <end position="116"/>
    </location>
</feature>
<dbReference type="EMBL" id="CP119108">
    <property type="protein sequence ID" value="WEG08912.1"/>
    <property type="molecule type" value="Genomic_DNA"/>
</dbReference>
<keyword evidence="1" id="KW-0472">Membrane</keyword>
<evidence type="ECO:0000313" key="2">
    <source>
        <dbReference type="EMBL" id="WEG08912.1"/>
    </source>
</evidence>
<dbReference type="InterPro" id="IPR045713">
    <property type="entry name" value="DUF6069"/>
</dbReference>
<organism evidence="2 3">
    <name type="scientific">Microbacterium horticulturae</name>
    <dbReference type="NCBI Taxonomy" id="3028316"/>
    <lineage>
        <taxon>Bacteria</taxon>
        <taxon>Bacillati</taxon>
        <taxon>Actinomycetota</taxon>
        <taxon>Actinomycetes</taxon>
        <taxon>Micrococcales</taxon>
        <taxon>Microbacteriaceae</taxon>
        <taxon>Microbacterium</taxon>
    </lineage>
</organism>
<reference evidence="2 3" key="1">
    <citation type="submission" date="2023-03" db="EMBL/GenBank/DDBJ databases">
        <title>Genome sequence of Microbacterium sp. KACC 23027.</title>
        <authorList>
            <person name="Kim S."/>
            <person name="Heo J."/>
            <person name="Kwon S.-W."/>
        </authorList>
    </citation>
    <scope>NUCLEOTIDE SEQUENCE [LARGE SCALE GENOMIC DNA]</scope>
    <source>
        <strain evidence="2 3">KACC 23027</strain>
    </source>
</reference>
<name>A0ABY8BZL2_9MICO</name>
<dbReference type="RefSeq" id="WP_275278239.1">
    <property type="nucleotide sequence ID" value="NZ_CP119108.1"/>
</dbReference>
<gene>
    <name evidence="2" type="ORF">PU630_16980</name>
</gene>
<accession>A0ABY8BZL2</accession>
<evidence type="ECO:0000256" key="1">
    <source>
        <dbReference type="SAM" id="Phobius"/>
    </source>
</evidence>
<feature type="transmembrane region" description="Helical" evidence="1">
    <location>
        <begin position="60"/>
        <end position="81"/>
    </location>
</feature>
<dbReference type="Pfam" id="PF19545">
    <property type="entry name" value="DUF6069"/>
    <property type="match status" value="1"/>
</dbReference>
<protein>
    <submittedName>
        <fullName evidence="2">DUF6069 family protein</fullName>
    </submittedName>
</protein>
<proteinExistence type="predicted"/>
<feature type="transmembrane region" description="Helical" evidence="1">
    <location>
        <begin position="25"/>
        <end position="48"/>
    </location>
</feature>